<keyword evidence="2" id="KW-1185">Reference proteome</keyword>
<name>A0A9W6XDK7_9STRA</name>
<dbReference type="PANTHER" id="PTHR21054">
    <property type="entry name" value="ZINC METALLOPROTEINASE-RELATED"/>
    <property type="match status" value="1"/>
</dbReference>
<proteinExistence type="predicted"/>
<dbReference type="Pfam" id="PF12044">
    <property type="entry name" value="Metallopep"/>
    <property type="match status" value="1"/>
</dbReference>
<comment type="caution">
    <text evidence="1">The sequence shown here is derived from an EMBL/GenBank/DDBJ whole genome shotgun (WGS) entry which is preliminary data.</text>
</comment>
<evidence type="ECO:0000313" key="1">
    <source>
        <dbReference type="EMBL" id="GMF36526.1"/>
    </source>
</evidence>
<dbReference type="InterPro" id="IPR021917">
    <property type="entry name" value="Unchr_Zn-peptidase-like"/>
</dbReference>
<dbReference type="EMBL" id="BSXW01001406">
    <property type="protein sequence ID" value="GMF36526.1"/>
    <property type="molecule type" value="Genomic_DNA"/>
</dbReference>
<protein>
    <submittedName>
        <fullName evidence="1">Unnamed protein product</fullName>
    </submittedName>
</protein>
<sequence length="288" mass="32123">MPTTSSQRATHRSTVTSTPLQIRVTNLRQNEKLEFPLVLIEGNVENLGPANLSDNALYLQSVAHAVEQGGSLNNSWIGSVCWPVVRESGHFKAYVHLPHPGVFNIRLQIASAVHLLTVRFAPRRTKWIVRFHYQKPRDSYEGFDAPNGVDNSDSDACERVKFNAMVLQTTVAELFHRAGFSRKTFAMEHDADGFPIVDVLRSNHSTNQARRMTDSQLLKHLNEDAQAADKLKQQECGASSKRYRVKHVVLLGGSYFDPRTQKLSNYRALVGGDVMQLVCAGCSHGLEG</sequence>
<dbReference type="PANTHER" id="PTHR21054:SF2">
    <property type="entry name" value="MIP04191P"/>
    <property type="match status" value="1"/>
</dbReference>
<dbReference type="AlphaFoldDB" id="A0A9W6XDK7"/>
<accession>A0A9W6XDK7</accession>
<dbReference type="Proteomes" id="UP001165083">
    <property type="component" value="Unassembled WGS sequence"/>
</dbReference>
<organism evidence="1 2">
    <name type="scientific">Phytophthora lilii</name>
    <dbReference type="NCBI Taxonomy" id="2077276"/>
    <lineage>
        <taxon>Eukaryota</taxon>
        <taxon>Sar</taxon>
        <taxon>Stramenopiles</taxon>
        <taxon>Oomycota</taxon>
        <taxon>Peronosporomycetes</taxon>
        <taxon>Peronosporales</taxon>
        <taxon>Peronosporaceae</taxon>
        <taxon>Phytophthora</taxon>
    </lineage>
</organism>
<gene>
    <name evidence="1" type="ORF">Plil01_001544900</name>
</gene>
<evidence type="ECO:0000313" key="2">
    <source>
        <dbReference type="Proteomes" id="UP001165083"/>
    </source>
</evidence>
<dbReference type="OrthoDB" id="74460at2759"/>
<dbReference type="InterPro" id="IPR053002">
    <property type="entry name" value="Metalloproteinase_M10B"/>
</dbReference>
<reference evidence="1" key="1">
    <citation type="submission" date="2023-04" db="EMBL/GenBank/DDBJ databases">
        <title>Phytophthora lilii NBRC 32176.</title>
        <authorList>
            <person name="Ichikawa N."/>
            <person name="Sato H."/>
            <person name="Tonouchi N."/>
        </authorList>
    </citation>
    <scope>NUCLEOTIDE SEQUENCE</scope>
    <source>
        <strain evidence="1">NBRC 32176</strain>
    </source>
</reference>